<dbReference type="InterPro" id="IPR050765">
    <property type="entry name" value="Riboflavin_Biosynth_HTPR"/>
</dbReference>
<feature type="domain" description="Bacterial bifunctional deaminase-reductase C-terminal" evidence="1">
    <location>
        <begin position="4"/>
        <end position="178"/>
    </location>
</feature>
<dbReference type="RefSeq" id="WP_165182026.1">
    <property type="nucleotide sequence ID" value="NZ_JAAKZI010000015.1"/>
</dbReference>
<dbReference type="PANTHER" id="PTHR38011:SF11">
    <property type="entry name" value="2,5-DIAMINO-6-RIBOSYLAMINO-4(3H)-PYRIMIDINONE 5'-PHOSPHATE REDUCTASE"/>
    <property type="match status" value="1"/>
</dbReference>
<dbReference type="EMBL" id="JAAKZI010000015">
    <property type="protein sequence ID" value="NGN83794.1"/>
    <property type="molecule type" value="Genomic_DNA"/>
</dbReference>
<name>A0ABX0DA70_9MICC</name>
<organism evidence="2 3">
    <name type="scientific">Arthrobacter silviterrae</name>
    <dbReference type="NCBI Taxonomy" id="2026658"/>
    <lineage>
        <taxon>Bacteria</taxon>
        <taxon>Bacillati</taxon>
        <taxon>Actinomycetota</taxon>
        <taxon>Actinomycetes</taxon>
        <taxon>Micrococcales</taxon>
        <taxon>Micrococcaceae</taxon>
        <taxon>Arthrobacter</taxon>
    </lineage>
</organism>
<reference evidence="2 3" key="1">
    <citation type="submission" date="2020-02" db="EMBL/GenBank/DDBJ databases">
        <title>Genome sequence of the type strain DSM 27180 of Arthrobacter silviterrae.</title>
        <authorList>
            <person name="Gao J."/>
            <person name="Sun J."/>
        </authorList>
    </citation>
    <scope>NUCLEOTIDE SEQUENCE [LARGE SCALE GENOMIC DNA]</scope>
    <source>
        <strain evidence="2 3">DSM 27180</strain>
    </source>
</reference>
<proteinExistence type="predicted"/>
<comment type="caution">
    <text evidence="2">The sequence shown here is derived from an EMBL/GenBank/DDBJ whole genome shotgun (WGS) entry which is preliminary data.</text>
</comment>
<dbReference type="InterPro" id="IPR024072">
    <property type="entry name" value="DHFR-like_dom_sf"/>
</dbReference>
<dbReference type="Gene3D" id="3.40.430.10">
    <property type="entry name" value="Dihydrofolate Reductase, subunit A"/>
    <property type="match status" value="1"/>
</dbReference>
<evidence type="ECO:0000313" key="2">
    <source>
        <dbReference type="EMBL" id="NGN83794.1"/>
    </source>
</evidence>
<gene>
    <name evidence="2" type="ORF">G6N77_10035</name>
</gene>
<evidence type="ECO:0000259" key="1">
    <source>
        <dbReference type="Pfam" id="PF01872"/>
    </source>
</evidence>
<protein>
    <submittedName>
        <fullName evidence="2">Dihydrofolate reductase family protein</fullName>
    </submittedName>
</protein>
<evidence type="ECO:0000313" key="3">
    <source>
        <dbReference type="Proteomes" id="UP000479226"/>
    </source>
</evidence>
<accession>A0ABX0DA70</accession>
<dbReference type="Pfam" id="PF01872">
    <property type="entry name" value="RibD_C"/>
    <property type="match status" value="1"/>
</dbReference>
<keyword evidence="3" id="KW-1185">Reference proteome</keyword>
<sequence length="188" mass="20940">MAQLIYAAITSLDGYVNDSSGNFDWSEPDEQVHAFVNDLQRPMGTYLYGRRLYQTMKVWETMYGQTDLPRVVRDYAELWHQADKVVYSRTLHKAETARTRIEANFDPAAVRRMKTEATADLAVGGAELAGQALAAGLVDQVHLFLSPVIVGGGTRALPHDVRTGLELLDEHTFGNGVVHVHYRVHNGT</sequence>
<dbReference type="PANTHER" id="PTHR38011">
    <property type="entry name" value="DIHYDROFOLATE REDUCTASE FAMILY PROTEIN (AFU_ORTHOLOGUE AFUA_8G06820)"/>
    <property type="match status" value="1"/>
</dbReference>
<dbReference type="InterPro" id="IPR002734">
    <property type="entry name" value="RibDG_C"/>
</dbReference>
<dbReference type="Proteomes" id="UP000479226">
    <property type="component" value="Unassembled WGS sequence"/>
</dbReference>
<dbReference type="SUPFAM" id="SSF53597">
    <property type="entry name" value="Dihydrofolate reductase-like"/>
    <property type="match status" value="1"/>
</dbReference>